<dbReference type="OrthoDB" id="1920692at2759"/>
<dbReference type="PANTHER" id="PTHR17098:SF2">
    <property type="entry name" value="NADH DEHYDROGENASE [UBIQUINONE] 1 ALPHA SUBCOMPLEX SUBUNIT 1"/>
    <property type="match status" value="1"/>
</dbReference>
<dbReference type="STRING" id="3076.A0A2P6TDQ7"/>
<evidence type="ECO:0000256" key="8">
    <source>
        <dbReference type="ARBA" id="ARBA00022792"/>
    </source>
</evidence>
<evidence type="ECO:0000256" key="12">
    <source>
        <dbReference type="ARBA" id="ARBA00023136"/>
    </source>
</evidence>
<evidence type="ECO:0000256" key="2">
    <source>
        <dbReference type="ARBA" id="ARBA00004298"/>
    </source>
</evidence>
<reference evidence="13 14" key="1">
    <citation type="journal article" date="2018" name="Plant J.">
        <title>Genome sequences of Chlorella sorokiniana UTEX 1602 and Micractinium conductrix SAG 241.80: implications to maltose excretion by a green alga.</title>
        <authorList>
            <person name="Arriola M.B."/>
            <person name="Velmurugan N."/>
            <person name="Zhang Y."/>
            <person name="Plunkett M.H."/>
            <person name="Hondzo H."/>
            <person name="Barney B.M."/>
        </authorList>
    </citation>
    <scope>NUCLEOTIDE SEQUENCE [LARGE SCALE GENOMIC DNA]</scope>
    <source>
        <strain evidence="14">UTEX 1602</strain>
    </source>
</reference>
<evidence type="ECO:0000256" key="4">
    <source>
        <dbReference type="ARBA" id="ARBA00016392"/>
    </source>
</evidence>
<dbReference type="Proteomes" id="UP000239899">
    <property type="component" value="Unassembled WGS sequence"/>
</dbReference>
<comment type="similarity">
    <text evidence="3">Belongs to the complex I NDUFA1 subunit family.</text>
</comment>
<name>A0A2P6TDQ7_CHLSO</name>
<dbReference type="Pfam" id="PF15879">
    <property type="entry name" value="MWFE"/>
    <property type="match status" value="1"/>
</dbReference>
<keyword evidence="9" id="KW-0249">Electron transport</keyword>
<keyword evidence="6" id="KW-0679">Respiratory chain</keyword>
<keyword evidence="10" id="KW-1133">Transmembrane helix</keyword>
<sequence length="65" mass="7351">MIAPWLEACVPLVLITVFVGAMGGLQGAVQHAFYGKPKATNQDEWDRLIAARDQRILEEWRQRQG</sequence>
<accession>A0A2P6TDQ7</accession>
<evidence type="ECO:0000256" key="3">
    <source>
        <dbReference type="ARBA" id="ARBA00009960"/>
    </source>
</evidence>
<gene>
    <name evidence="13" type="ORF">C2E21_8848</name>
</gene>
<keyword evidence="14" id="KW-1185">Reference proteome</keyword>
<comment type="subcellular location">
    <subcellularLocation>
        <location evidence="2">Mitochondrion inner membrane</location>
        <topology evidence="2">Single-pass membrane protein</topology>
        <orientation evidence="2">Matrix side</orientation>
    </subcellularLocation>
</comment>
<evidence type="ECO:0000256" key="6">
    <source>
        <dbReference type="ARBA" id="ARBA00022660"/>
    </source>
</evidence>
<comment type="function">
    <text evidence="1">Accessory subunit of the mitochondrial membrane respiratory chain NADH dehydrogenase (Complex I), that is believed not to be involved in catalysis. Complex I functions in the transfer of electrons from NADH to the respiratory chain. The immediate electron acceptor for the enzyme is believed to be ubiquinone.</text>
</comment>
<dbReference type="InterPro" id="IPR017384">
    <property type="entry name" value="NADH_Ub_cplx-1_asu_su-1"/>
</dbReference>
<evidence type="ECO:0000313" key="14">
    <source>
        <dbReference type="Proteomes" id="UP000239899"/>
    </source>
</evidence>
<protein>
    <recommendedName>
        <fullName evidence="4">NADH dehydrogenase [ubiquinone] 1 alpha subcomplex subunit 1</fullName>
    </recommendedName>
</protein>
<evidence type="ECO:0000256" key="1">
    <source>
        <dbReference type="ARBA" id="ARBA00003195"/>
    </source>
</evidence>
<evidence type="ECO:0000313" key="13">
    <source>
        <dbReference type="EMBL" id="PRW20775.1"/>
    </source>
</evidence>
<evidence type="ECO:0000256" key="11">
    <source>
        <dbReference type="ARBA" id="ARBA00023128"/>
    </source>
</evidence>
<dbReference type="EMBL" id="LHPG02000022">
    <property type="protein sequence ID" value="PRW20775.1"/>
    <property type="molecule type" value="Genomic_DNA"/>
</dbReference>
<dbReference type="PANTHER" id="PTHR17098">
    <property type="entry name" value="NADH-UBIQUINONE OXIDOREDUCTASE MWFE SUBUNIT"/>
    <property type="match status" value="1"/>
</dbReference>
<dbReference type="GO" id="GO:0005743">
    <property type="term" value="C:mitochondrial inner membrane"/>
    <property type="evidence" value="ECO:0007669"/>
    <property type="project" value="UniProtKB-SubCell"/>
</dbReference>
<proteinExistence type="inferred from homology"/>
<organism evidence="13 14">
    <name type="scientific">Chlorella sorokiniana</name>
    <name type="common">Freshwater green alga</name>
    <dbReference type="NCBI Taxonomy" id="3076"/>
    <lineage>
        <taxon>Eukaryota</taxon>
        <taxon>Viridiplantae</taxon>
        <taxon>Chlorophyta</taxon>
        <taxon>core chlorophytes</taxon>
        <taxon>Trebouxiophyceae</taxon>
        <taxon>Chlorellales</taxon>
        <taxon>Chlorellaceae</taxon>
        <taxon>Chlorella clade</taxon>
        <taxon>Chlorella</taxon>
    </lineage>
</organism>
<keyword evidence="8" id="KW-0999">Mitochondrion inner membrane</keyword>
<keyword evidence="12" id="KW-0472">Membrane</keyword>
<evidence type="ECO:0000256" key="5">
    <source>
        <dbReference type="ARBA" id="ARBA00022448"/>
    </source>
</evidence>
<keyword evidence="7" id="KW-0812">Transmembrane</keyword>
<evidence type="ECO:0000256" key="9">
    <source>
        <dbReference type="ARBA" id="ARBA00022982"/>
    </source>
</evidence>
<comment type="caution">
    <text evidence="13">The sequence shown here is derived from an EMBL/GenBank/DDBJ whole genome shotgun (WGS) entry which is preliminary data.</text>
</comment>
<evidence type="ECO:0000256" key="10">
    <source>
        <dbReference type="ARBA" id="ARBA00022989"/>
    </source>
</evidence>
<evidence type="ECO:0000256" key="7">
    <source>
        <dbReference type="ARBA" id="ARBA00022692"/>
    </source>
</evidence>
<keyword evidence="11" id="KW-0496">Mitochondrion</keyword>
<keyword evidence="5" id="KW-0813">Transport</keyword>
<dbReference type="AlphaFoldDB" id="A0A2P6TDQ7"/>